<keyword evidence="4" id="KW-1185">Reference proteome</keyword>
<dbReference type="Gene3D" id="3.40.50.720">
    <property type="entry name" value="NAD(P)-binding Rossmann-like Domain"/>
    <property type="match status" value="1"/>
</dbReference>
<dbReference type="SUPFAM" id="SSF51735">
    <property type="entry name" value="NAD(P)-binding Rossmann-fold domains"/>
    <property type="match status" value="1"/>
</dbReference>
<organism evidence="3 4">
    <name type="scientific">Longimonas halophila</name>
    <dbReference type="NCBI Taxonomy" id="1469170"/>
    <lineage>
        <taxon>Bacteria</taxon>
        <taxon>Pseudomonadati</taxon>
        <taxon>Rhodothermota</taxon>
        <taxon>Rhodothermia</taxon>
        <taxon>Rhodothermales</taxon>
        <taxon>Salisaetaceae</taxon>
        <taxon>Longimonas</taxon>
    </lineage>
</organism>
<evidence type="ECO:0000313" key="3">
    <source>
        <dbReference type="EMBL" id="PEN08737.1"/>
    </source>
</evidence>
<dbReference type="GO" id="GO:0008743">
    <property type="term" value="F:L-threonine 3-dehydrogenase activity"/>
    <property type="evidence" value="ECO:0007669"/>
    <property type="project" value="TreeGrafter"/>
</dbReference>
<evidence type="ECO:0000259" key="2">
    <source>
        <dbReference type="Pfam" id="PF01370"/>
    </source>
</evidence>
<dbReference type="OrthoDB" id="9779902at2"/>
<dbReference type="EMBL" id="PDEP01000002">
    <property type="protein sequence ID" value="PEN08737.1"/>
    <property type="molecule type" value="Genomic_DNA"/>
</dbReference>
<gene>
    <name evidence="3" type="ORF">CRI93_02985</name>
</gene>
<dbReference type="PANTHER" id="PTHR42687">
    <property type="entry name" value="L-THREONINE 3-DEHYDROGENASE"/>
    <property type="match status" value="1"/>
</dbReference>
<comment type="caution">
    <text evidence="3">The sequence shown here is derived from an EMBL/GenBank/DDBJ whole genome shotgun (WGS) entry which is preliminary data.</text>
</comment>
<evidence type="ECO:0000256" key="1">
    <source>
        <dbReference type="ARBA" id="ARBA00007637"/>
    </source>
</evidence>
<proteinExistence type="inferred from homology"/>
<dbReference type="GO" id="GO:0006567">
    <property type="term" value="P:L-threonine catabolic process"/>
    <property type="evidence" value="ECO:0007669"/>
    <property type="project" value="TreeGrafter"/>
</dbReference>
<dbReference type="InterPro" id="IPR001509">
    <property type="entry name" value="Epimerase_deHydtase"/>
</dbReference>
<comment type="similarity">
    <text evidence="1">Belongs to the NAD(P)-dependent epimerase/dehydratase family.</text>
</comment>
<dbReference type="Pfam" id="PF01370">
    <property type="entry name" value="Epimerase"/>
    <property type="match status" value="1"/>
</dbReference>
<reference evidence="3 4" key="1">
    <citation type="submission" date="2017-10" db="EMBL/GenBank/DDBJ databases">
        <title>Draft genome of Longimonas halophila.</title>
        <authorList>
            <person name="Goh K.M."/>
            <person name="Shamsir M.S."/>
            <person name="Lim S.W."/>
        </authorList>
    </citation>
    <scope>NUCLEOTIDE SEQUENCE [LARGE SCALE GENOMIC DNA]</scope>
    <source>
        <strain evidence="3 4">KCTC 42399</strain>
    </source>
</reference>
<dbReference type="AlphaFoldDB" id="A0A2H3NVK7"/>
<dbReference type="RefSeq" id="WP_098061132.1">
    <property type="nucleotide sequence ID" value="NZ_PDEP01000002.1"/>
</dbReference>
<accession>A0A2H3NVK7</accession>
<dbReference type="PANTHER" id="PTHR42687:SF1">
    <property type="entry name" value="L-THREONINE 3-DEHYDROGENASE, MITOCHONDRIAL"/>
    <property type="match status" value="1"/>
</dbReference>
<evidence type="ECO:0000313" key="4">
    <source>
        <dbReference type="Proteomes" id="UP000221024"/>
    </source>
</evidence>
<name>A0A2H3NVK7_9BACT</name>
<feature type="domain" description="NAD-dependent epimerase/dehydratase" evidence="2">
    <location>
        <begin position="4"/>
        <end position="226"/>
    </location>
</feature>
<dbReference type="Proteomes" id="UP000221024">
    <property type="component" value="Unassembled WGS sequence"/>
</dbReference>
<dbReference type="InterPro" id="IPR036291">
    <property type="entry name" value="NAD(P)-bd_dom_sf"/>
</dbReference>
<protein>
    <submittedName>
        <fullName evidence="3">NAD-dependent epimerase</fullName>
    </submittedName>
</protein>
<dbReference type="InterPro" id="IPR051225">
    <property type="entry name" value="NAD(P)_epim/dehydratase"/>
</dbReference>
<sequence length="319" mass="35331">METILVTGANGQIGSELVDMLRQRHGLEAVVGLDLHPAHESSAPGPHVTADVRDKAALHEVIATRDIDTVYHLASLLSATGEQHPDRAWDVNMNGLKHILDLAREHSLKLFWPSSIAVFGPSTPRHDTPQETVLNPTTMYGITKRSGELLCRYYHQRHGVDVRSLRYPGLISHQTEPGGGTTDYAIDMYRAAARGTAYTCYLRPDTRLPMMYMPDAIRATLRLMEAEPGALSVRDSYNLTAFSFSAGELAAHLREHAAEGFAVSYDPDDRQSIADNWPATIDDRAARADWAWQPEYDLDAMTADMLAHLPKANTQPQHA</sequence>